<comment type="subcellular location">
    <subcellularLocation>
        <location evidence="1">Cell membrane</location>
        <topology evidence="1">Multi-pass membrane protein</topology>
    </subcellularLocation>
</comment>
<dbReference type="PANTHER" id="PTHR43124:SF3">
    <property type="entry name" value="CHLORAMPHENICOL EFFLUX PUMP RV0191"/>
    <property type="match status" value="1"/>
</dbReference>
<sequence length="394" mass="40088">MIGVTFGFARYGYGLFLPEFRREFGLSVAQVGLIGSAACVGYVVGPLVVGVLVARIGPRPLVVVGGICATVGMAAVAAARDSVTLTVGLIVAGAGSGWVWAPYSDVVDRAVPAGSRDRVMGAIATGTAFAVALAGPMALLAGGAAWRYAWSGFAVAALAATVGNLLVLPGGTHRTPVSGQVPLRIGLFISRAALPLHFTALFYGLSGAVYWSFAVETVTRHAPAGALTVPLFWTTMGLSGTAGVLTGWFVGRYGLRRAHTVVFTGIAAAAVLLAAAPGHTAGVLLSAVLYGCAFMAGSALLAVWSYQVFPEHPSTGFTAAVFFLGIGTFTGPALLGLFAERYGLGAAFLLTAAVAAVPLLAPPPRRRSAREVRVAAGERVVADEVVADKASISG</sequence>
<evidence type="ECO:0000313" key="9">
    <source>
        <dbReference type="Proteomes" id="UP000598297"/>
    </source>
</evidence>
<keyword evidence="3 6" id="KW-0812">Transmembrane</keyword>
<keyword evidence="9" id="KW-1185">Reference proteome</keyword>
<feature type="transmembrane region" description="Helical" evidence="6">
    <location>
        <begin position="148"/>
        <end position="167"/>
    </location>
</feature>
<dbReference type="InterPro" id="IPR010645">
    <property type="entry name" value="MFS_4"/>
</dbReference>
<evidence type="ECO:0000256" key="4">
    <source>
        <dbReference type="ARBA" id="ARBA00022989"/>
    </source>
</evidence>
<keyword evidence="2" id="KW-1003">Cell membrane</keyword>
<dbReference type="EMBL" id="JAAAHS010000025">
    <property type="protein sequence ID" value="NBE50985.1"/>
    <property type="molecule type" value="Genomic_DNA"/>
</dbReference>
<dbReference type="SUPFAM" id="SSF103473">
    <property type="entry name" value="MFS general substrate transporter"/>
    <property type="match status" value="1"/>
</dbReference>
<keyword evidence="5 6" id="KW-0472">Membrane</keyword>
<dbReference type="InterPro" id="IPR036259">
    <property type="entry name" value="MFS_trans_sf"/>
</dbReference>
<feature type="transmembrane region" description="Helical" evidence="6">
    <location>
        <begin position="316"/>
        <end position="338"/>
    </location>
</feature>
<dbReference type="AlphaFoldDB" id="A0A964USN9"/>
<dbReference type="GO" id="GO:0022857">
    <property type="term" value="F:transmembrane transporter activity"/>
    <property type="evidence" value="ECO:0007669"/>
    <property type="project" value="InterPro"/>
</dbReference>
<proteinExistence type="predicted"/>
<dbReference type="InterPro" id="IPR050189">
    <property type="entry name" value="MFS_Efflux_Transporters"/>
</dbReference>
<accession>A0A964USN9</accession>
<feature type="transmembrane region" description="Helical" evidence="6">
    <location>
        <begin position="344"/>
        <end position="361"/>
    </location>
</feature>
<evidence type="ECO:0000256" key="2">
    <source>
        <dbReference type="ARBA" id="ARBA00022475"/>
    </source>
</evidence>
<evidence type="ECO:0000256" key="3">
    <source>
        <dbReference type="ARBA" id="ARBA00022692"/>
    </source>
</evidence>
<evidence type="ECO:0000256" key="5">
    <source>
        <dbReference type="ARBA" id="ARBA00023136"/>
    </source>
</evidence>
<reference evidence="8" key="1">
    <citation type="submission" date="2020-01" db="EMBL/GenBank/DDBJ databases">
        <title>Whole-genome analyses of novel actinobacteria.</title>
        <authorList>
            <person name="Sahin N."/>
        </authorList>
    </citation>
    <scope>NUCLEOTIDE SEQUENCE</scope>
    <source>
        <strain evidence="8">YC537</strain>
    </source>
</reference>
<organism evidence="8 9">
    <name type="scientific">Streptomyces boluensis</name>
    <dbReference type="NCBI Taxonomy" id="1775135"/>
    <lineage>
        <taxon>Bacteria</taxon>
        <taxon>Bacillati</taxon>
        <taxon>Actinomycetota</taxon>
        <taxon>Actinomycetes</taxon>
        <taxon>Kitasatosporales</taxon>
        <taxon>Streptomycetaceae</taxon>
        <taxon>Streptomyces</taxon>
    </lineage>
</organism>
<feature type="domain" description="Major facilitator superfamily (MFS) profile" evidence="7">
    <location>
        <begin position="1"/>
        <end position="370"/>
    </location>
</feature>
<dbReference type="Proteomes" id="UP000598297">
    <property type="component" value="Unassembled WGS sequence"/>
</dbReference>
<feature type="transmembrane region" description="Helical" evidence="6">
    <location>
        <begin position="28"/>
        <end position="54"/>
    </location>
</feature>
<dbReference type="PANTHER" id="PTHR43124">
    <property type="entry name" value="PURINE EFFLUX PUMP PBUE"/>
    <property type="match status" value="1"/>
</dbReference>
<dbReference type="GO" id="GO:0005886">
    <property type="term" value="C:plasma membrane"/>
    <property type="evidence" value="ECO:0007669"/>
    <property type="project" value="UniProtKB-SubCell"/>
</dbReference>
<feature type="transmembrane region" description="Helical" evidence="6">
    <location>
        <begin position="85"/>
        <end position="107"/>
    </location>
</feature>
<feature type="transmembrane region" description="Helical" evidence="6">
    <location>
        <begin position="231"/>
        <end position="251"/>
    </location>
</feature>
<feature type="transmembrane region" description="Helical" evidence="6">
    <location>
        <begin position="61"/>
        <end position="79"/>
    </location>
</feature>
<dbReference type="PROSITE" id="PS50850">
    <property type="entry name" value="MFS"/>
    <property type="match status" value="1"/>
</dbReference>
<evidence type="ECO:0000256" key="6">
    <source>
        <dbReference type="SAM" id="Phobius"/>
    </source>
</evidence>
<comment type="caution">
    <text evidence="8">The sequence shown here is derived from an EMBL/GenBank/DDBJ whole genome shotgun (WGS) entry which is preliminary data.</text>
</comment>
<dbReference type="Gene3D" id="1.20.1250.20">
    <property type="entry name" value="MFS general substrate transporter like domains"/>
    <property type="match status" value="2"/>
</dbReference>
<dbReference type="InterPro" id="IPR020846">
    <property type="entry name" value="MFS_dom"/>
</dbReference>
<feature type="transmembrane region" description="Helical" evidence="6">
    <location>
        <begin position="119"/>
        <end position="142"/>
    </location>
</feature>
<feature type="transmembrane region" description="Helical" evidence="6">
    <location>
        <begin position="188"/>
        <end position="211"/>
    </location>
</feature>
<gene>
    <name evidence="8" type="ORF">GUY60_06000</name>
</gene>
<name>A0A964USN9_9ACTN</name>
<dbReference type="Pfam" id="PF06779">
    <property type="entry name" value="MFS_4"/>
    <property type="match status" value="1"/>
</dbReference>
<keyword evidence="4 6" id="KW-1133">Transmembrane helix</keyword>
<evidence type="ECO:0000256" key="1">
    <source>
        <dbReference type="ARBA" id="ARBA00004651"/>
    </source>
</evidence>
<protein>
    <submittedName>
        <fullName evidence="8">YbfB/YjiJ family MFS transporter</fullName>
    </submittedName>
</protein>
<dbReference type="OrthoDB" id="2957247at2"/>
<feature type="transmembrane region" description="Helical" evidence="6">
    <location>
        <begin position="258"/>
        <end position="276"/>
    </location>
</feature>
<evidence type="ECO:0000313" key="8">
    <source>
        <dbReference type="EMBL" id="NBE50985.1"/>
    </source>
</evidence>
<evidence type="ECO:0000259" key="7">
    <source>
        <dbReference type="PROSITE" id="PS50850"/>
    </source>
</evidence>
<feature type="transmembrane region" description="Helical" evidence="6">
    <location>
        <begin position="282"/>
        <end position="304"/>
    </location>
</feature>